<dbReference type="EnsemblProtists" id="EOD11258">
    <property type="protein sequence ID" value="EOD11258"/>
    <property type="gene ID" value="EMIHUDRAFT_120385"/>
</dbReference>
<evidence type="ECO:0000256" key="6">
    <source>
        <dbReference type="ARBA" id="ARBA00022967"/>
    </source>
</evidence>
<comment type="subcellular location">
    <subcellularLocation>
        <location evidence="1">Membrane</location>
        <topology evidence="1">Multi-pass membrane protein</topology>
    </subcellularLocation>
</comment>
<dbReference type="GO" id="GO:0005524">
    <property type="term" value="F:ATP binding"/>
    <property type="evidence" value="ECO:0007669"/>
    <property type="project" value="UniProtKB-KW"/>
</dbReference>
<dbReference type="STRING" id="2903.R1BMQ7"/>
<dbReference type="InterPro" id="IPR006544">
    <property type="entry name" value="P-type_TPase_V"/>
</dbReference>
<dbReference type="KEGG" id="ehx:EMIHUDRAFT_120385"/>
<dbReference type="GeneID" id="17257407"/>
<keyword evidence="7" id="KW-0472">Membrane</keyword>
<dbReference type="HOGENOM" id="CLU_532588_0_0_1"/>
<dbReference type="Gene3D" id="3.40.50.1000">
    <property type="entry name" value="HAD superfamily/HAD-like"/>
    <property type="match status" value="1"/>
</dbReference>
<dbReference type="AlphaFoldDB" id="A0A0D3IJ23"/>
<dbReference type="eggNOG" id="KOG0208">
    <property type="taxonomic scope" value="Eukaryota"/>
</dbReference>
<keyword evidence="6" id="KW-1278">Translocase</keyword>
<feature type="transmembrane region" description="Helical" evidence="7">
    <location>
        <begin position="295"/>
        <end position="315"/>
    </location>
</feature>
<keyword evidence="2" id="KW-0479">Metal-binding</keyword>
<dbReference type="Proteomes" id="UP000013827">
    <property type="component" value="Unassembled WGS sequence"/>
</dbReference>
<feature type="transmembrane region" description="Helical" evidence="7">
    <location>
        <begin position="164"/>
        <end position="183"/>
    </location>
</feature>
<dbReference type="InterPro" id="IPR036412">
    <property type="entry name" value="HAD-like_sf"/>
</dbReference>
<feature type="transmembrane region" description="Helical" evidence="7">
    <location>
        <begin position="189"/>
        <end position="212"/>
    </location>
</feature>
<dbReference type="RefSeq" id="XP_005763687.1">
    <property type="nucleotide sequence ID" value="XM_005763630.1"/>
</dbReference>
<dbReference type="GO" id="GO:0046872">
    <property type="term" value="F:metal ion binding"/>
    <property type="evidence" value="ECO:0007669"/>
    <property type="project" value="UniProtKB-KW"/>
</dbReference>
<keyword evidence="9" id="KW-1185">Reference proteome</keyword>
<evidence type="ECO:0008006" key="10">
    <source>
        <dbReference type="Google" id="ProtNLM"/>
    </source>
</evidence>
<dbReference type="GO" id="GO:0140358">
    <property type="term" value="F:P-type transmembrane transporter activity"/>
    <property type="evidence" value="ECO:0007669"/>
    <property type="project" value="InterPro"/>
</dbReference>
<dbReference type="InterPro" id="IPR023214">
    <property type="entry name" value="HAD_sf"/>
</dbReference>
<keyword evidence="7" id="KW-0812">Transmembrane</keyword>
<reference evidence="8" key="2">
    <citation type="submission" date="2024-10" db="UniProtKB">
        <authorList>
            <consortium name="EnsemblProtists"/>
        </authorList>
    </citation>
    <scope>IDENTIFICATION</scope>
</reference>
<evidence type="ECO:0000313" key="8">
    <source>
        <dbReference type="EnsemblProtists" id="EOD11258"/>
    </source>
</evidence>
<organism evidence="8 9">
    <name type="scientific">Emiliania huxleyi (strain CCMP1516)</name>
    <dbReference type="NCBI Taxonomy" id="280463"/>
    <lineage>
        <taxon>Eukaryota</taxon>
        <taxon>Haptista</taxon>
        <taxon>Haptophyta</taxon>
        <taxon>Prymnesiophyceae</taxon>
        <taxon>Isochrysidales</taxon>
        <taxon>Noelaerhabdaceae</taxon>
        <taxon>Emiliania</taxon>
    </lineage>
</organism>
<reference evidence="9" key="1">
    <citation type="journal article" date="2013" name="Nature">
        <title>Pan genome of the phytoplankton Emiliania underpins its global distribution.</title>
        <authorList>
            <person name="Read B.A."/>
            <person name="Kegel J."/>
            <person name="Klute M.J."/>
            <person name="Kuo A."/>
            <person name="Lefebvre S.C."/>
            <person name="Maumus F."/>
            <person name="Mayer C."/>
            <person name="Miller J."/>
            <person name="Monier A."/>
            <person name="Salamov A."/>
            <person name="Young J."/>
            <person name="Aguilar M."/>
            <person name="Claverie J.M."/>
            <person name="Frickenhaus S."/>
            <person name="Gonzalez K."/>
            <person name="Herman E.K."/>
            <person name="Lin Y.C."/>
            <person name="Napier J."/>
            <person name="Ogata H."/>
            <person name="Sarno A.F."/>
            <person name="Shmutz J."/>
            <person name="Schroeder D."/>
            <person name="de Vargas C."/>
            <person name="Verret F."/>
            <person name="von Dassow P."/>
            <person name="Valentin K."/>
            <person name="Van de Peer Y."/>
            <person name="Wheeler G."/>
            <person name="Dacks J.B."/>
            <person name="Delwiche C.F."/>
            <person name="Dyhrman S.T."/>
            <person name="Glockner G."/>
            <person name="John U."/>
            <person name="Richards T."/>
            <person name="Worden A.Z."/>
            <person name="Zhang X."/>
            <person name="Grigoriev I.V."/>
            <person name="Allen A.E."/>
            <person name="Bidle K."/>
            <person name="Borodovsky M."/>
            <person name="Bowler C."/>
            <person name="Brownlee C."/>
            <person name="Cock J.M."/>
            <person name="Elias M."/>
            <person name="Gladyshev V.N."/>
            <person name="Groth M."/>
            <person name="Guda C."/>
            <person name="Hadaegh A."/>
            <person name="Iglesias-Rodriguez M.D."/>
            <person name="Jenkins J."/>
            <person name="Jones B.M."/>
            <person name="Lawson T."/>
            <person name="Leese F."/>
            <person name="Lindquist E."/>
            <person name="Lobanov A."/>
            <person name="Lomsadze A."/>
            <person name="Malik S.B."/>
            <person name="Marsh M.E."/>
            <person name="Mackinder L."/>
            <person name="Mock T."/>
            <person name="Mueller-Roeber B."/>
            <person name="Pagarete A."/>
            <person name="Parker M."/>
            <person name="Probert I."/>
            <person name="Quesneville H."/>
            <person name="Raines C."/>
            <person name="Rensing S.A."/>
            <person name="Riano-Pachon D.M."/>
            <person name="Richier S."/>
            <person name="Rokitta S."/>
            <person name="Shiraiwa Y."/>
            <person name="Soanes D.M."/>
            <person name="van der Giezen M."/>
            <person name="Wahlund T.M."/>
            <person name="Williams B."/>
            <person name="Wilson W."/>
            <person name="Wolfe G."/>
            <person name="Wurch L.L."/>
        </authorList>
    </citation>
    <scope>NUCLEOTIDE SEQUENCE</scope>
</reference>
<keyword evidence="3" id="KW-0547">Nucleotide-binding</keyword>
<protein>
    <recommendedName>
        <fullName evidence="10">P-type ATPase C-terminal domain-containing protein</fullName>
    </recommendedName>
</protein>
<feature type="transmembrane region" description="Helical" evidence="7">
    <location>
        <begin position="247"/>
        <end position="263"/>
    </location>
</feature>
<evidence type="ECO:0000256" key="7">
    <source>
        <dbReference type="SAM" id="Phobius"/>
    </source>
</evidence>
<dbReference type="PANTHER" id="PTHR45630:SF11">
    <property type="entry name" value="CATION-TRANSPORTING P-TYPE ATPASE N-TERMINAL DOMAIN-CONTAINING PROTEIN"/>
    <property type="match status" value="1"/>
</dbReference>
<dbReference type="SUPFAM" id="SSF56784">
    <property type="entry name" value="HAD-like"/>
    <property type="match status" value="1"/>
</dbReference>
<evidence type="ECO:0000256" key="1">
    <source>
        <dbReference type="ARBA" id="ARBA00004141"/>
    </source>
</evidence>
<keyword evidence="4" id="KW-0067">ATP-binding</keyword>
<evidence type="ECO:0000256" key="4">
    <source>
        <dbReference type="ARBA" id="ARBA00022840"/>
    </source>
</evidence>
<keyword evidence="7" id="KW-1133">Transmembrane helix</keyword>
<dbReference type="PANTHER" id="PTHR45630">
    <property type="entry name" value="CATION-TRANSPORTING ATPASE-RELATED"/>
    <property type="match status" value="1"/>
</dbReference>
<sequence>MSQRSNGVFINEPKGLFILRWYREVKGDGTPPDGPRYQNRACKYYKLTSDNDGEAFRWTSNYQIISKVYLKKHSTLPLCYSLSAADKKMVTSTMKKMLAATSMTGDGGNDCGALRLAHCGLAMSEAEASVVSPFTTSMGSATALVDIFLEGRATLATSFAAYKFLISYGLYFSILKLLSYYWSVLLSNATYFLVDALAVTAVTGTTVLALPLRYLANARPSHSLLSYSTVMSCLGAGRRRNAWPPRAVGTWLITMAFVSYQLYRMTNHPDYVKWPSQGSTGASWWLLSDNWECTVLFPAFFMPFFTTAFAYSFGAQRHLAAPGPMPPLLRTPRPRRPWAGPALLSYAMRSTIPIAPQARRVLTGAAPPRPRLLGLQTFLLLSPSTWFTQTFHIASEQFNRPCPASCYGEEIAHASSFAYEGDCADCPTCDLWLQWQQPCSTLSAENAAIQEGKDMCGHEASPPMPFEFRAGVMALCYLNCFLIIVWERILVRGPIGKCLDSGDSEEKLTFRL</sequence>
<evidence type="ECO:0000256" key="5">
    <source>
        <dbReference type="ARBA" id="ARBA00022842"/>
    </source>
</evidence>
<accession>A0A0D3IJ23</accession>
<evidence type="ECO:0000313" key="9">
    <source>
        <dbReference type="Proteomes" id="UP000013827"/>
    </source>
</evidence>
<dbReference type="GO" id="GO:0016020">
    <property type="term" value="C:membrane"/>
    <property type="evidence" value="ECO:0007669"/>
    <property type="project" value="UniProtKB-SubCell"/>
</dbReference>
<dbReference type="GO" id="GO:0019829">
    <property type="term" value="F:ATPase-coupled monoatomic cation transmembrane transporter activity"/>
    <property type="evidence" value="ECO:0007669"/>
    <property type="project" value="TreeGrafter"/>
</dbReference>
<keyword evidence="5" id="KW-0460">Magnesium</keyword>
<proteinExistence type="predicted"/>
<dbReference type="PaxDb" id="2903-EOD11258"/>
<name>A0A0D3IJ23_EMIH1</name>
<evidence type="ECO:0000256" key="2">
    <source>
        <dbReference type="ARBA" id="ARBA00022723"/>
    </source>
</evidence>
<evidence type="ECO:0000256" key="3">
    <source>
        <dbReference type="ARBA" id="ARBA00022741"/>
    </source>
</evidence>